<evidence type="ECO:0000313" key="3">
    <source>
        <dbReference type="Proteomes" id="UP000694005"/>
    </source>
</evidence>
<accession>A0A8D9MBK9</accession>
<gene>
    <name evidence="2" type="ORF">BRAPAZ1V2_A04P10130.2</name>
</gene>
<keyword evidence="1" id="KW-0812">Transmembrane</keyword>
<organism evidence="2 3">
    <name type="scientific">Brassica campestris</name>
    <name type="common">Field mustard</name>
    <dbReference type="NCBI Taxonomy" id="3711"/>
    <lineage>
        <taxon>Eukaryota</taxon>
        <taxon>Viridiplantae</taxon>
        <taxon>Streptophyta</taxon>
        <taxon>Embryophyta</taxon>
        <taxon>Tracheophyta</taxon>
        <taxon>Spermatophyta</taxon>
        <taxon>Magnoliopsida</taxon>
        <taxon>eudicotyledons</taxon>
        <taxon>Gunneridae</taxon>
        <taxon>Pentapetalae</taxon>
        <taxon>rosids</taxon>
        <taxon>malvids</taxon>
        <taxon>Brassicales</taxon>
        <taxon>Brassicaceae</taxon>
        <taxon>Brassiceae</taxon>
        <taxon>Brassica</taxon>
    </lineage>
</organism>
<dbReference type="Proteomes" id="UP000694005">
    <property type="component" value="Chromosome A04"/>
</dbReference>
<keyword evidence="1" id="KW-0472">Membrane</keyword>
<feature type="non-terminal residue" evidence="2">
    <location>
        <position position="1"/>
    </location>
</feature>
<dbReference type="AlphaFoldDB" id="A0A8D9MBK9"/>
<keyword evidence="1" id="KW-1133">Transmembrane helix</keyword>
<dbReference type="EMBL" id="LS974620">
    <property type="protein sequence ID" value="CAG7906112.1"/>
    <property type="molecule type" value="Genomic_DNA"/>
</dbReference>
<feature type="transmembrane region" description="Helical" evidence="1">
    <location>
        <begin position="21"/>
        <end position="40"/>
    </location>
</feature>
<reference evidence="2 3" key="1">
    <citation type="submission" date="2021-07" db="EMBL/GenBank/DDBJ databases">
        <authorList>
            <consortium name="Genoscope - CEA"/>
            <person name="William W."/>
        </authorList>
    </citation>
    <scope>NUCLEOTIDE SEQUENCE [LARGE SCALE GENOMIC DNA]</scope>
</reference>
<proteinExistence type="predicted"/>
<sequence length="43" mass="5379">FSFQIIGKLYYVIVREKISNYFVEIVYFHYIIICWLKIILEIF</sequence>
<evidence type="ECO:0000256" key="1">
    <source>
        <dbReference type="SAM" id="Phobius"/>
    </source>
</evidence>
<evidence type="ECO:0000313" key="2">
    <source>
        <dbReference type="EMBL" id="CAG7906112.1"/>
    </source>
</evidence>
<name>A0A8D9MBK9_BRACM</name>
<dbReference type="Gramene" id="A04p10130.2_BraZ1">
    <property type="protein sequence ID" value="A04p10130.2_BraZ1.CDS.1"/>
    <property type="gene ID" value="A04g10130.2_BraZ1"/>
</dbReference>
<protein>
    <submittedName>
        <fullName evidence="2">Uncharacterized protein</fullName>
    </submittedName>
</protein>